<reference evidence="1" key="1">
    <citation type="submission" date="2014-09" db="EMBL/GenBank/DDBJ databases">
        <authorList>
            <person name="Magalhaes I.L.F."/>
            <person name="Oliveira U."/>
            <person name="Santos F.R."/>
            <person name="Vidigal T.H.D.A."/>
            <person name="Brescovit A.D."/>
            <person name="Santos A.J."/>
        </authorList>
    </citation>
    <scope>NUCLEOTIDE SEQUENCE</scope>
    <source>
        <tissue evidence="1">Shoot tissue taken approximately 20 cm above the soil surface</tissue>
    </source>
</reference>
<evidence type="ECO:0000313" key="1">
    <source>
        <dbReference type="EMBL" id="JAD30082.1"/>
    </source>
</evidence>
<protein>
    <submittedName>
        <fullName evidence="1">Uncharacterized protein</fullName>
    </submittedName>
</protein>
<name>A0A0A8Z5F8_ARUDO</name>
<organism evidence="1">
    <name type="scientific">Arundo donax</name>
    <name type="common">Giant reed</name>
    <name type="synonym">Donax arundinaceus</name>
    <dbReference type="NCBI Taxonomy" id="35708"/>
    <lineage>
        <taxon>Eukaryota</taxon>
        <taxon>Viridiplantae</taxon>
        <taxon>Streptophyta</taxon>
        <taxon>Embryophyta</taxon>
        <taxon>Tracheophyta</taxon>
        <taxon>Spermatophyta</taxon>
        <taxon>Magnoliopsida</taxon>
        <taxon>Liliopsida</taxon>
        <taxon>Poales</taxon>
        <taxon>Poaceae</taxon>
        <taxon>PACMAD clade</taxon>
        <taxon>Arundinoideae</taxon>
        <taxon>Arundineae</taxon>
        <taxon>Arundo</taxon>
    </lineage>
</organism>
<sequence>MVVKILDSIGHLLEDNKVGF</sequence>
<dbReference type="AlphaFoldDB" id="A0A0A8Z5F8"/>
<reference evidence="1" key="2">
    <citation type="journal article" date="2015" name="Data Brief">
        <title>Shoot transcriptome of the giant reed, Arundo donax.</title>
        <authorList>
            <person name="Barrero R.A."/>
            <person name="Guerrero F.D."/>
            <person name="Moolhuijzen P."/>
            <person name="Goolsby J.A."/>
            <person name="Tidwell J."/>
            <person name="Bellgard S.E."/>
            <person name="Bellgard M.I."/>
        </authorList>
    </citation>
    <scope>NUCLEOTIDE SEQUENCE</scope>
    <source>
        <tissue evidence="1">Shoot tissue taken approximately 20 cm above the soil surface</tissue>
    </source>
</reference>
<dbReference type="EMBL" id="GBRH01267813">
    <property type="protein sequence ID" value="JAD30082.1"/>
    <property type="molecule type" value="Transcribed_RNA"/>
</dbReference>
<proteinExistence type="predicted"/>
<accession>A0A0A8Z5F8</accession>